<dbReference type="GO" id="GO:0015768">
    <property type="term" value="P:maltose transport"/>
    <property type="evidence" value="ECO:0007669"/>
    <property type="project" value="TreeGrafter"/>
</dbReference>
<dbReference type="GO" id="GO:0015144">
    <property type="term" value="F:carbohydrate transmembrane transporter activity"/>
    <property type="evidence" value="ECO:0007669"/>
    <property type="project" value="InterPro"/>
</dbReference>
<keyword evidence="7" id="KW-1185">Reference proteome</keyword>
<keyword evidence="3" id="KW-0762">Sugar transport</keyword>
<dbReference type="Gene3D" id="3.40.190.10">
    <property type="entry name" value="Periplasmic binding protein-like II"/>
    <property type="match status" value="2"/>
</dbReference>
<dbReference type="GO" id="GO:0042956">
    <property type="term" value="P:maltodextrin transmembrane transport"/>
    <property type="evidence" value="ECO:0007669"/>
    <property type="project" value="TreeGrafter"/>
</dbReference>
<evidence type="ECO:0000256" key="5">
    <source>
        <dbReference type="ARBA" id="ARBA00030303"/>
    </source>
</evidence>
<dbReference type="Pfam" id="PF13416">
    <property type="entry name" value="SBP_bac_8"/>
    <property type="match status" value="1"/>
</dbReference>
<dbReference type="STRING" id="1457250.GCA_000755225_01118"/>
<evidence type="ECO:0000256" key="4">
    <source>
        <dbReference type="ARBA" id="ARBA00022729"/>
    </source>
</evidence>
<proteinExistence type="inferred from homology"/>
<dbReference type="PANTHER" id="PTHR30061:SF50">
    <property type="entry name" value="MALTOSE_MALTODEXTRIN-BINDING PERIPLASMIC PROTEIN"/>
    <property type="match status" value="1"/>
</dbReference>
<dbReference type="AlphaFoldDB" id="A0A4D6HDW2"/>
<sequence length="343" mass="37609">MSLERAGDSYFLNQLRTSIPAGEGPHLFQWNHDIAGEFVRSEFLSDQEGNLRVGECAFADVAWDACRYEGHTIGVPIAAECPALLYNKAILEEMGVEPPESFADWISIMEEYHDPYNGEYGLAHPVSAYFVSWAAQTFGEAIYDGDADELGITSDALIRGLNLILEDLKPYMPEDPSEQVQRSIFEGGNSPFLVNGPWAISGLEAAGLDVGVTPIPTPDGGVARPYSGVQLLYFARKMNDYTAGTQAARGFAEWYCTNVERLRGLATNTSMIPVKTGLGREQLPETTRGFAAQFETSYPMPQNPKMSAVWVPFEQGVLDAFNSGNDPAPLMANAAEEIRNSWV</sequence>
<evidence type="ECO:0000256" key="3">
    <source>
        <dbReference type="ARBA" id="ARBA00022597"/>
    </source>
</evidence>
<comment type="similarity">
    <text evidence="1">Belongs to the bacterial solute-binding protein 1 family.</text>
</comment>
<dbReference type="KEGG" id="hsn:DV733_08920"/>
<protein>
    <recommendedName>
        <fullName evidence="5">Maltodextrin-binding protein</fullName>
    </recommendedName>
</protein>
<dbReference type="GO" id="GO:0055052">
    <property type="term" value="C:ATP-binding cassette (ABC) transporter complex, substrate-binding subunit-containing"/>
    <property type="evidence" value="ECO:0007669"/>
    <property type="project" value="TreeGrafter"/>
</dbReference>
<dbReference type="GO" id="GO:1901982">
    <property type="term" value="F:maltose binding"/>
    <property type="evidence" value="ECO:0007669"/>
    <property type="project" value="TreeGrafter"/>
</dbReference>
<dbReference type="PROSITE" id="PS01037">
    <property type="entry name" value="SBP_BACTERIAL_1"/>
    <property type="match status" value="1"/>
</dbReference>
<gene>
    <name evidence="6" type="ORF">DV733_08920</name>
</gene>
<dbReference type="SUPFAM" id="SSF53850">
    <property type="entry name" value="Periplasmic binding protein-like II"/>
    <property type="match status" value="1"/>
</dbReference>
<dbReference type="PANTHER" id="PTHR30061">
    <property type="entry name" value="MALTOSE-BINDING PERIPLASMIC PROTEIN"/>
    <property type="match status" value="1"/>
</dbReference>
<name>A0A4D6HDW2_9EURY</name>
<keyword evidence="2" id="KW-0813">Transport</keyword>
<evidence type="ECO:0000256" key="2">
    <source>
        <dbReference type="ARBA" id="ARBA00022448"/>
    </source>
</evidence>
<evidence type="ECO:0000256" key="1">
    <source>
        <dbReference type="ARBA" id="ARBA00008520"/>
    </source>
</evidence>
<dbReference type="EMBL" id="CP031310">
    <property type="protein sequence ID" value="QCC51358.1"/>
    <property type="molecule type" value="Genomic_DNA"/>
</dbReference>
<keyword evidence="4" id="KW-0732">Signal</keyword>
<evidence type="ECO:0000313" key="7">
    <source>
        <dbReference type="Proteomes" id="UP000296706"/>
    </source>
</evidence>
<accession>A0A4D6HDW2</accession>
<dbReference type="InterPro" id="IPR006061">
    <property type="entry name" value="SBP_1_CS"/>
</dbReference>
<reference evidence="6 7" key="1">
    <citation type="journal article" date="2019" name="Nat. Commun.">
        <title>A new type of DNA phosphorothioation-based antiviral system in archaea.</title>
        <authorList>
            <person name="Xiong L."/>
            <person name="Liu S."/>
            <person name="Chen S."/>
            <person name="Xiao Y."/>
            <person name="Zhu B."/>
            <person name="Gao Y."/>
            <person name="Zhang Y."/>
            <person name="Chen B."/>
            <person name="Luo J."/>
            <person name="Deng Z."/>
            <person name="Chen X."/>
            <person name="Wang L."/>
            <person name="Chen S."/>
        </authorList>
    </citation>
    <scope>NUCLEOTIDE SEQUENCE [LARGE SCALE GENOMIC DNA]</scope>
    <source>
        <strain evidence="6 7">CBA1105</strain>
    </source>
</reference>
<dbReference type="InterPro" id="IPR006060">
    <property type="entry name" value="Maltose/Cyclodextrin-bd"/>
</dbReference>
<organism evidence="6 7">
    <name type="scientific">Halapricum salinum</name>
    <dbReference type="NCBI Taxonomy" id="1457250"/>
    <lineage>
        <taxon>Archaea</taxon>
        <taxon>Methanobacteriati</taxon>
        <taxon>Methanobacteriota</taxon>
        <taxon>Stenosarchaea group</taxon>
        <taxon>Halobacteria</taxon>
        <taxon>Halobacteriales</taxon>
        <taxon>Haloarculaceae</taxon>
        <taxon>Halapricum</taxon>
    </lineage>
</organism>
<dbReference type="Proteomes" id="UP000296706">
    <property type="component" value="Chromosome"/>
</dbReference>
<dbReference type="PRINTS" id="PR00181">
    <property type="entry name" value="MALTOSEBP"/>
</dbReference>
<evidence type="ECO:0000313" key="6">
    <source>
        <dbReference type="EMBL" id="QCC51358.1"/>
    </source>
</evidence>
<dbReference type="InterPro" id="IPR006059">
    <property type="entry name" value="SBP"/>
</dbReference>